<dbReference type="GeneID" id="42775262"/>
<dbReference type="OrthoDB" id="9774177at2"/>
<name>A0A174W1U6_9CLOT</name>
<evidence type="ECO:0000256" key="4">
    <source>
        <dbReference type="ARBA" id="ARBA00022842"/>
    </source>
</evidence>
<dbReference type="GO" id="GO:0000272">
    <property type="term" value="P:polysaccharide catabolic process"/>
    <property type="evidence" value="ECO:0007669"/>
    <property type="project" value="InterPro"/>
</dbReference>
<evidence type="ECO:0000256" key="5">
    <source>
        <dbReference type="ARBA" id="ARBA00023277"/>
    </source>
</evidence>
<accession>A0A174W1U6</accession>
<protein>
    <recommendedName>
        <fullName evidence="8">Carbohydrate deacetylase</fullName>
    </recommendedName>
</protein>
<evidence type="ECO:0000256" key="1">
    <source>
        <dbReference type="ARBA" id="ARBA00001946"/>
    </source>
</evidence>
<dbReference type="InterPro" id="IPR022948">
    <property type="entry name" value="COD_ChbG_bac"/>
</dbReference>
<keyword evidence="2" id="KW-0479">Metal-binding</keyword>
<evidence type="ECO:0000313" key="6">
    <source>
        <dbReference type="EMBL" id="OBY11159.1"/>
    </source>
</evidence>
<dbReference type="InterPro" id="IPR011330">
    <property type="entry name" value="Glyco_hydro/deAcase_b/a-brl"/>
</dbReference>
<evidence type="ECO:0000256" key="3">
    <source>
        <dbReference type="ARBA" id="ARBA00022801"/>
    </source>
</evidence>
<keyword evidence="3" id="KW-0378">Hydrolase</keyword>
<comment type="cofactor">
    <cofactor evidence="1">
        <name>Mg(2+)</name>
        <dbReference type="ChEBI" id="CHEBI:18420"/>
    </cofactor>
</comment>
<organism evidence="6 7">
    <name type="scientific">Clostridium paraputrificum</name>
    <dbReference type="NCBI Taxonomy" id="29363"/>
    <lineage>
        <taxon>Bacteria</taxon>
        <taxon>Bacillati</taxon>
        <taxon>Bacillota</taxon>
        <taxon>Clostridia</taxon>
        <taxon>Eubacteriales</taxon>
        <taxon>Clostridiaceae</taxon>
        <taxon>Clostridium</taxon>
    </lineage>
</organism>
<evidence type="ECO:0000256" key="2">
    <source>
        <dbReference type="ARBA" id="ARBA00022723"/>
    </source>
</evidence>
<gene>
    <name evidence="6" type="ORF">CP373A1_06595</name>
</gene>
<comment type="caution">
    <text evidence="6">The sequence shown here is derived from an EMBL/GenBank/DDBJ whole genome shotgun (WGS) entry which is preliminary data.</text>
</comment>
<proteinExistence type="predicted"/>
<sequence length="261" mass="29969">MKKVIINADDFGYSSAVNLGIIKAYKEGILTSTTLMANMPGCDEAITLAKENPDLGVGGHLVLTCGKPLTKGESLIDENGYFYSLAEYKKHRNEMCDEEIFQEWSHQIDYLMDHGLKLTHLDSHHHAHTFPENLEITKRIADKYHLCFRNVFELEENIDLPVQKGIKGFLDLMDHSAIRDLTIPFEKNRIRCFEEVQAVLDQVEDNEITELMVHPAYVDEILYFNSSFNIQRMKEVSILCDSQMKQLFADNQIVTCSYKNV</sequence>
<dbReference type="eggNOG" id="COG3394">
    <property type="taxonomic scope" value="Bacteria"/>
</dbReference>
<dbReference type="RefSeq" id="WP_027097427.1">
    <property type="nucleotide sequence ID" value="NZ_CABJAZ010000004.1"/>
</dbReference>
<dbReference type="GO" id="GO:0016811">
    <property type="term" value="F:hydrolase activity, acting on carbon-nitrogen (but not peptide) bonds, in linear amides"/>
    <property type="evidence" value="ECO:0007669"/>
    <property type="project" value="InterPro"/>
</dbReference>
<keyword evidence="5" id="KW-0119">Carbohydrate metabolism</keyword>
<evidence type="ECO:0000313" key="7">
    <source>
        <dbReference type="Proteomes" id="UP000092714"/>
    </source>
</evidence>
<dbReference type="SUPFAM" id="SSF88713">
    <property type="entry name" value="Glycoside hydrolase/deacetylase"/>
    <property type="match status" value="1"/>
</dbReference>
<dbReference type="GO" id="GO:0019213">
    <property type="term" value="F:deacetylase activity"/>
    <property type="evidence" value="ECO:0007669"/>
    <property type="project" value="TreeGrafter"/>
</dbReference>
<dbReference type="EMBL" id="MAPZ01000016">
    <property type="protein sequence ID" value="OBY11159.1"/>
    <property type="molecule type" value="Genomic_DNA"/>
</dbReference>
<dbReference type="InterPro" id="IPR006879">
    <property type="entry name" value="YdjC-like"/>
</dbReference>
<dbReference type="Proteomes" id="UP000092714">
    <property type="component" value="Unassembled WGS sequence"/>
</dbReference>
<dbReference type="Pfam" id="PF04794">
    <property type="entry name" value="YdjC"/>
    <property type="match status" value="1"/>
</dbReference>
<keyword evidence="7" id="KW-1185">Reference proteome</keyword>
<dbReference type="PANTHER" id="PTHR31609:SF1">
    <property type="entry name" value="CARBOHYDRATE DEACETYLASE"/>
    <property type="match status" value="1"/>
</dbReference>
<keyword evidence="4" id="KW-0460">Magnesium</keyword>
<dbReference type="AlphaFoldDB" id="A0A174W1U6"/>
<dbReference type="CDD" id="cd10803">
    <property type="entry name" value="YdjC_EF3048_like"/>
    <property type="match status" value="1"/>
</dbReference>
<dbReference type="GO" id="GO:0046872">
    <property type="term" value="F:metal ion binding"/>
    <property type="evidence" value="ECO:0007669"/>
    <property type="project" value="UniProtKB-KW"/>
</dbReference>
<dbReference type="PANTHER" id="PTHR31609">
    <property type="entry name" value="YDJC DEACETYLASE FAMILY MEMBER"/>
    <property type="match status" value="1"/>
</dbReference>
<evidence type="ECO:0008006" key="8">
    <source>
        <dbReference type="Google" id="ProtNLM"/>
    </source>
</evidence>
<dbReference type="Gene3D" id="3.20.20.370">
    <property type="entry name" value="Glycoside hydrolase/deacetylase"/>
    <property type="match status" value="1"/>
</dbReference>
<reference evidence="6 7" key="1">
    <citation type="submission" date="2016-06" db="EMBL/GenBank/DDBJ databases">
        <authorList>
            <person name="Kjaerup R.B."/>
            <person name="Dalgaard T.S."/>
            <person name="Juul-Madsen H.R."/>
        </authorList>
    </citation>
    <scope>NUCLEOTIDE SEQUENCE [LARGE SCALE GENOMIC DNA]</scope>
    <source>
        <strain evidence="6 7">373-A1</strain>
    </source>
</reference>